<evidence type="ECO:0000313" key="3">
    <source>
        <dbReference type="Proteomes" id="UP000196503"/>
    </source>
</evidence>
<feature type="region of interest" description="Disordered" evidence="1">
    <location>
        <begin position="96"/>
        <end position="121"/>
    </location>
</feature>
<gene>
    <name evidence="2" type="ORF">A5869_002159</name>
</gene>
<protein>
    <submittedName>
        <fullName evidence="2">Uncharacterized protein</fullName>
    </submittedName>
</protein>
<comment type="caution">
    <text evidence="2">The sequence shown here is derived from an EMBL/GenBank/DDBJ whole genome shotgun (WGS) entry which is preliminary data.</text>
</comment>
<dbReference type="Proteomes" id="UP000196503">
    <property type="component" value="Unassembled WGS sequence"/>
</dbReference>
<reference evidence="2 3" key="1">
    <citation type="submission" date="2017-05" db="EMBL/GenBank/DDBJ databases">
        <title>The Genome Sequence of Enterococcus faecium 2D5_DIV0622.</title>
        <authorList>
            <consortium name="The Broad Institute Genomics Platform"/>
            <consortium name="The Broad Institute Genomic Center for Infectious Diseases"/>
            <person name="Earl A."/>
            <person name="Manson A."/>
            <person name="Schwartman J."/>
            <person name="Gilmore M."/>
            <person name="Abouelleil A."/>
            <person name="Cao P."/>
            <person name="Chapman S."/>
            <person name="Cusick C."/>
            <person name="Shea T."/>
            <person name="Young S."/>
            <person name="Neafsey D."/>
            <person name="Nusbaum C."/>
            <person name="Birren B."/>
        </authorList>
    </citation>
    <scope>NUCLEOTIDE SEQUENCE [LARGE SCALE GENOMIC DNA]</scope>
    <source>
        <strain evidence="2 3">2D5_DIV0622</strain>
    </source>
</reference>
<dbReference type="RefSeq" id="WP_087663691.1">
    <property type="nucleotide sequence ID" value="NZ_NIBL01000003.1"/>
</dbReference>
<sequence length="121" mass="13321">MDCDWYDLLNFTKLFRGSTVQVKVDEQNLDKTTQTTSLILLKSIAAGDLLVVGDAALTSGTILVQADELVGSEKYIDTITITMTTQRYTFILQTNESSSVSETSCNYSSNTSERTTQESLS</sequence>
<proteinExistence type="predicted"/>
<accession>A0A200HQI7</accession>
<organism evidence="2 3">
    <name type="scientific">Enterococcus cecorum</name>
    <dbReference type="NCBI Taxonomy" id="44008"/>
    <lineage>
        <taxon>Bacteria</taxon>
        <taxon>Bacillati</taxon>
        <taxon>Bacillota</taxon>
        <taxon>Bacilli</taxon>
        <taxon>Lactobacillales</taxon>
        <taxon>Enterococcaceae</taxon>
        <taxon>Enterococcus</taxon>
    </lineage>
</organism>
<evidence type="ECO:0000313" key="2">
    <source>
        <dbReference type="EMBL" id="OUZ15052.1"/>
    </source>
</evidence>
<dbReference type="EMBL" id="NIBL01000003">
    <property type="protein sequence ID" value="OUZ15052.1"/>
    <property type="molecule type" value="Genomic_DNA"/>
</dbReference>
<name>A0A200HQI7_9ENTE</name>
<evidence type="ECO:0000256" key="1">
    <source>
        <dbReference type="SAM" id="MobiDB-lite"/>
    </source>
</evidence>
<dbReference type="AlphaFoldDB" id="A0A200HQI7"/>